<dbReference type="PANTHER" id="PTHR36435:SF1">
    <property type="entry name" value="CAAX AMINO TERMINAL PROTEASE FAMILY PROTEIN"/>
    <property type="match status" value="1"/>
</dbReference>
<comment type="caution">
    <text evidence="4">The sequence shown here is derived from an EMBL/GenBank/DDBJ whole genome shotgun (WGS) entry which is preliminary data.</text>
</comment>
<keyword evidence="4" id="KW-0645">Protease</keyword>
<protein>
    <submittedName>
        <fullName evidence="4">CPBP family intramembrane metalloprotease</fullName>
    </submittedName>
</protein>
<evidence type="ECO:0000256" key="2">
    <source>
        <dbReference type="SAM" id="Phobius"/>
    </source>
</evidence>
<dbReference type="GO" id="GO:0008237">
    <property type="term" value="F:metallopeptidase activity"/>
    <property type="evidence" value="ECO:0007669"/>
    <property type="project" value="UniProtKB-KW"/>
</dbReference>
<organism evidence="4 5">
    <name type="scientific">Streptococcus xiaochunlingii</name>
    <dbReference type="NCBI Taxonomy" id="2589788"/>
    <lineage>
        <taxon>Bacteria</taxon>
        <taxon>Bacillati</taxon>
        <taxon>Bacillota</taxon>
        <taxon>Bacilli</taxon>
        <taxon>Lactobacillales</taxon>
        <taxon>Streptococcaceae</taxon>
        <taxon>Streptococcus</taxon>
    </lineage>
</organism>
<keyword evidence="4" id="KW-0482">Metalloprotease</keyword>
<dbReference type="EMBL" id="VFSG01000001">
    <property type="protein sequence ID" value="TPE37888.1"/>
    <property type="molecule type" value="Genomic_DNA"/>
</dbReference>
<dbReference type="RefSeq" id="WP_140814007.1">
    <property type="nucleotide sequence ID" value="NZ_VFSG01000001.1"/>
</dbReference>
<dbReference type="InterPro" id="IPR052710">
    <property type="entry name" value="CAAX_protease"/>
</dbReference>
<keyword evidence="2" id="KW-0472">Membrane</keyword>
<evidence type="ECO:0000256" key="1">
    <source>
        <dbReference type="ARBA" id="ARBA00009067"/>
    </source>
</evidence>
<evidence type="ECO:0000313" key="4">
    <source>
        <dbReference type="EMBL" id="TPE37888.1"/>
    </source>
</evidence>
<dbReference type="PANTHER" id="PTHR36435">
    <property type="entry name" value="SLR1288 PROTEIN"/>
    <property type="match status" value="1"/>
</dbReference>
<keyword evidence="2" id="KW-1133">Transmembrane helix</keyword>
<dbReference type="Pfam" id="PF02517">
    <property type="entry name" value="Rce1-like"/>
    <property type="match status" value="1"/>
</dbReference>
<evidence type="ECO:0000259" key="3">
    <source>
        <dbReference type="Pfam" id="PF02517"/>
    </source>
</evidence>
<evidence type="ECO:0000313" key="5">
    <source>
        <dbReference type="Proteomes" id="UP000319739"/>
    </source>
</evidence>
<gene>
    <name evidence="4" type="ORF">FJR71_02560</name>
</gene>
<proteinExistence type="inferred from homology"/>
<keyword evidence="5" id="KW-1185">Reference proteome</keyword>
<dbReference type="Proteomes" id="UP000319739">
    <property type="component" value="Unassembled WGS sequence"/>
</dbReference>
<accession>A0ABY2YDU2</accession>
<sequence>MKEKYKVTGQLFLLSNLPFCCFILKDISLVYARLLFVLFLFFTLYYSYKIAIKHNVINRIQKLEWNKVLYCLAFAALLRLIVHLYISIFGDTQNDALLQILKDIMGVELFNFYGIFVGPVLEELTFHGAIMNYCYNMSRKGFIISNILFGFVHCMNEPSIGIFIRSILLYSLLGGIVSYIYYRTKRIEYSVLIHMLANFLAVINF</sequence>
<feature type="transmembrane region" description="Helical" evidence="2">
    <location>
        <begin position="30"/>
        <end position="48"/>
    </location>
</feature>
<feature type="transmembrane region" description="Helical" evidence="2">
    <location>
        <begin position="68"/>
        <end position="90"/>
    </location>
</feature>
<feature type="transmembrane region" description="Helical" evidence="2">
    <location>
        <begin position="162"/>
        <end position="181"/>
    </location>
</feature>
<dbReference type="InterPro" id="IPR003675">
    <property type="entry name" value="Rce1/LyrA-like_dom"/>
</dbReference>
<name>A0ABY2YDU2_9STRE</name>
<keyword evidence="4" id="KW-0378">Hydrolase</keyword>
<reference evidence="4 5" key="1">
    <citation type="submission" date="2019-06" db="EMBL/GenBank/DDBJ databases">
        <authorList>
            <person name="Zou Y."/>
        </authorList>
    </citation>
    <scope>NUCLEOTIDE SEQUENCE [LARGE SCALE GENOMIC DNA]</scope>
    <source>
        <strain evidence="4 5">E24</strain>
    </source>
</reference>
<comment type="similarity">
    <text evidence="1">Belongs to the UPF0177 family.</text>
</comment>
<feature type="domain" description="CAAX prenyl protease 2/Lysostaphin resistance protein A-like" evidence="3">
    <location>
        <begin position="112"/>
        <end position="200"/>
    </location>
</feature>
<keyword evidence="2" id="KW-0812">Transmembrane</keyword>